<keyword evidence="12" id="KW-1185">Reference proteome</keyword>
<feature type="transmembrane region" description="Helical" evidence="9">
    <location>
        <begin position="413"/>
        <end position="431"/>
    </location>
</feature>
<feature type="transmembrane region" description="Helical" evidence="9">
    <location>
        <begin position="121"/>
        <end position="141"/>
    </location>
</feature>
<feature type="transmembrane region" description="Helical" evidence="9">
    <location>
        <begin position="37"/>
        <end position="60"/>
    </location>
</feature>
<dbReference type="PANTHER" id="PTHR33908:SF3">
    <property type="entry name" value="UNDECAPRENYL PHOSPHATE-ALPHA-4-AMINO-4-DEOXY-L-ARABINOSE ARABINOSYL TRANSFERASE"/>
    <property type="match status" value="1"/>
</dbReference>
<dbReference type="InterPro" id="IPR038731">
    <property type="entry name" value="RgtA/B/C-like"/>
</dbReference>
<feature type="transmembrane region" description="Helical" evidence="9">
    <location>
        <begin position="277"/>
        <end position="293"/>
    </location>
</feature>
<dbReference type="KEGG" id="mfy:HH212_23975"/>
<dbReference type="GO" id="GO:0010041">
    <property type="term" value="P:response to iron(III) ion"/>
    <property type="evidence" value="ECO:0007669"/>
    <property type="project" value="TreeGrafter"/>
</dbReference>
<evidence type="ECO:0000313" key="11">
    <source>
        <dbReference type="EMBL" id="QJE02694.1"/>
    </source>
</evidence>
<dbReference type="RefSeq" id="WP_170204776.1">
    <property type="nucleotide sequence ID" value="NZ_CP051685.1"/>
</dbReference>
<feature type="transmembrane region" description="Helical" evidence="9">
    <location>
        <begin position="459"/>
        <end position="478"/>
    </location>
</feature>
<dbReference type="InterPro" id="IPR050297">
    <property type="entry name" value="LipidA_mod_glycosyltrf_83"/>
</dbReference>
<accession>A0A7Z2ZUR9</accession>
<feature type="transmembrane region" description="Helical" evidence="9">
    <location>
        <begin position="326"/>
        <end position="348"/>
    </location>
</feature>
<reference evidence="11 12" key="1">
    <citation type="submission" date="2020-04" db="EMBL/GenBank/DDBJ databases">
        <title>Genome sequencing of novel species.</title>
        <authorList>
            <person name="Heo J."/>
            <person name="Kim S.-J."/>
            <person name="Kim J.-S."/>
            <person name="Hong S.-B."/>
            <person name="Kwon S.-W."/>
        </authorList>
    </citation>
    <scope>NUCLEOTIDE SEQUENCE [LARGE SCALE GENOMIC DNA]</scope>
    <source>
        <strain evidence="11 12">GN2-R2</strain>
    </source>
</reference>
<proteinExistence type="predicted"/>
<evidence type="ECO:0000259" key="10">
    <source>
        <dbReference type="Pfam" id="PF13231"/>
    </source>
</evidence>
<keyword evidence="2" id="KW-1003">Cell membrane</keyword>
<evidence type="ECO:0000313" key="12">
    <source>
        <dbReference type="Proteomes" id="UP000502415"/>
    </source>
</evidence>
<evidence type="ECO:0000256" key="3">
    <source>
        <dbReference type="ARBA" id="ARBA00022676"/>
    </source>
</evidence>
<dbReference type="GO" id="GO:0016763">
    <property type="term" value="F:pentosyltransferase activity"/>
    <property type="evidence" value="ECO:0007669"/>
    <property type="project" value="TreeGrafter"/>
</dbReference>
<organism evidence="11 12">
    <name type="scientific">Massilia forsythiae</name>
    <dbReference type="NCBI Taxonomy" id="2728020"/>
    <lineage>
        <taxon>Bacteria</taxon>
        <taxon>Pseudomonadati</taxon>
        <taxon>Pseudomonadota</taxon>
        <taxon>Betaproteobacteria</taxon>
        <taxon>Burkholderiales</taxon>
        <taxon>Oxalobacteraceae</taxon>
        <taxon>Telluria group</taxon>
        <taxon>Massilia</taxon>
    </lineage>
</organism>
<dbReference type="GO" id="GO:0009103">
    <property type="term" value="P:lipopolysaccharide biosynthetic process"/>
    <property type="evidence" value="ECO:0007669"/>
    <property type="project" value="UniProtKB-ARBA"/>
</dbReference>
<evidence type="ECO:0000256" key="7">
    <source>
        <dbReference type="ARBA" id="ARBA00023136"/>
    </source>
</evidence>
<evidence type="ECO:0000256" key="4">
    <source>
        <dbReference type="ARBA" id="ARBA00022679"/>
    </source>
</evidence>
<sequence length="593" mass="63581">MKPSAGRPGGMGAQPARPPAHAAAAAHPDARAWGGRLYAMASGWAAPLALALALLAGLFLRLGAPPLFDVDEGAFAEATREMLERGDAVSTWLNGQPRYDKPILVYWLQAGSVLLFGPSEFAFRLPSALAAGAWIAAILAFTRRCADRGTAWAAAFIAATTAGVTVIGRGAIADALLNLFIALAMFDIMRHAGVRYAPQRWQGQPPSPSPLSLRRALPSGPAGLPRGSACLRRAFLWMGLGLLAKGPVALLVPGGASLLACALSGRIACWRRAARDPLGWLILLAVAAPWYLLEYGRRGDAFLQGFFMRHNVERFMAPMQGHGGGALYYVPALLLVLLPYSGLFLLALRTLPAPRRRREQEAAVFLWCWFGFVFVFFSLAGTKLPHYILYGATPLFILMARRRHALCNRAPRSHALAFAPPLLLLGAVAALPELLRRAAPTIRNAYVREALGRGDVFDAAWRAGALCLLAAVLVLALWRTRPVWPRLAAAGLACACAIGALLLPALGELQQGPVKEAARLAQRAGWQVHGWRIDAPSFSVYRAAVTPAVAVPAPGQVILTRSDALDELARLRGRGAARILYRKGGVVLLHVEE</sequence>
<evidence type="ECO:0000256" key="9">
    <source>
        <dbReference type="SAM" id="Phobius"/>
    </source>
</evidence>
<protein>
    <submittedName>
        <fullName evidence="11">Phospholipid carrier-dependent glycosyltransferase</fullName>
    </submittedName>
</protein>
<dbReference type="Proteomes" id="UP000502415">
    <property type="component" value="Chromosome"/>
</dbReference>
<feature type="transmembrane region" description="Helical" evidence="9">
    <location>
        <begin position="153"/>
        <end position="186"/>
    </location>
</feature>
<feature type="domain" description="Glycosyltransferase RgtA/B/C/D-like" evidence="10">
    <location>
        <begin position="100"/>
        <end position="190"/>
    </location>
</feature>
<keyword evidence="7 9" id="KW-0472">Membrane</keyword>
<keyword evidence="3" id="KW-0328">Glycosyltransferase</keyword>
<feature type="region of interest" description="Disordered" evidence="8">
    <location>
        <begin position="1"/>
        <end position="22"/>
    </location>
</feature>
<dbReference type="EMBL" id="CP051685">
    <property type="protein sequence ID" value="QJE02694.1"/>
    <property type="molecule type" value="Genomic_DNA"/>
</dbReference>
<feature type="transmembrane region" description="Helical" evidence="9">
    <location>
        <begin position="360"/>
        <end position="378"/>
    </location>
</feature>
<feature type="transmembrane region" description="Helical" evidence="9">
    <location>
        <begin position="384"/>
        <end position="401"/>
    </location>
</feature>
<dbReference type="Pfam" id="PF13231">
    <property type="entry name" value="PMT_2"/>
    <property type="match status" value="1"/>
</dbReference>
<evidence type="ECO:0000256" key="6">
    <source>
        <dbReference type="ARBA" id="ARBA00022989"/>
    </source>
</evidence>
<evidence type="ECO:0000256" key="5">
    <source>
        <dbReference type="ARBA" id="ARBA00022692"/>
    </source>
</evidence>
<keyword evidence="4 11" id="KW-0808">Transferase</keyword>
<name>A0A7Z2ZUR9_9BURK</name>
<evidence type="ECO:0000256" key="1">
    <source>
        <dbReference type="ARBA" id="ARBA00004651"/>
    </source>
</evidence>
<keyword evidence="5 9" id="KW-0812">Transmembrane</keyword>
<evidence type="ECO:0000256" key="2">
    <source>
        <dbReference type="ARBA" id="ARBA00022475"/>
    </source>
</evidence>
<dbReference type="AlphaFoldDB" id="A0A7Z2ZUR9"/>
<feature type="transmembrane region" description="Helical" evidence="9">
    <location>
        <begin position="487"/>
        <end position="506"/>
    </location>
</feature>
<gene>
    <name evidence="11" type="ORF">HH212_23975</name>
</gene>
<dbReference type="PANTHER" id="PTHR33908">
    <property type="entry name" value="MANNOSYLTRANSFERASE YKCB-RELATED"/>
    <property type="match status" value="1"/>
</dbReference>
<feature type="compositionally biased region" description="Low complexity" evidence="8">
    <location>
        <begin position="13"/>
        <end position="22"/>
    </location>
</feature>
<feature type="transmembrane region" description="Helical" evidence="9">
    <location>
        <begin position="246"/>
        <end position="265"/>
    </location>
</feature>
<evidence type="ECO:0000256" key="8">
    <source>
        <dbReference type="SAM" id="MobiDB-lite"/>
    </source>
</evidence>
<comment type="subcellular location">
    <subcellularLocation>
        <location evidence="1">Cell membrane</location>
        <topology evidence="1">Multi-pass membrane protein</topology>
    </subcellularLocation>
</comment>
<dbReference type="GO" id="GO:0005886">
    <property type="term" value="C:plasma membrane"/>
    <property type="evidence" value="ECO:0007669"/>
    <property type="project" value="UniProtKB-SubCell"/>
</dbReference>
<keyword evidence="6 9" id="KW-1133">Transmembrane helix</keyword>